<dbReference type="RefSeq" id="WP_073292197.1">
    <property type="nucleotide sequence ID" value="NZ_FRAV01000008.1"/>
</dbReference>
<dbReference type="Proteomes" id="UP000184364">
    <property type="component" value="Unassembled WGS sequence"/>
</dbReference>
<sequence length="132" mass="15190">MEKLTLKQAIEQGYKYFVYPEDGYQALMDLEHNSEDDVNWNKKPTLCNKDASHPSGMDAEELKVHLADTISDNHAGDTGCDTDDVYEAIMELDFTEMAEKIQERLNGINFYWQSDVELIKLSLSKLYCLHGY</sequence>
<reference evidence="2" key="1">
    <citation type="submission" date="2016-11" db="EMBL/GenBank/DDBJ databases">
        <authorList>
            <person name="Varghese N."/>
            <person name="Submissions S."/>
        </authorList>
    </citation>
    <scope>NUCLEOTIDE SEQUENCE [LARGE SCALE GENOMIC DNA]</scope>
    <source>
        <strain evidence="2">DSM 26899</strain>
    </source>
</reference>
<dbReference type="AlphaFoldDB" id="A0A1M6VSC5"/>
<evidence type="ECO:0000313" key="1">
    <source>
        <dbReference type="EMBL" id="SHK84329.1"/>
    </source>
</evidence>
<evidence type="ECO:0000313" key="2">
    <source>
        <dbReference type="Proteomes" id="UP000184364"/>
    </source>
</evidence>
<gene>
    <name evidence="1" type="ORF">SAMN05444267_1008128</name>
</gene>
<dbReference type="STRING" id="1302687.SAMN05444267_1008128"/>
<protein>
    <submittedName>
        <fullName evidence="1">Uncharacterized protein</fullName>
    </submittedName>
</protein>
<name>A0A1M6VSC5_9FLAO</name>
<keyword evidence="2" id="KW-1185">Reference proteome</keyword>
<accession>A0A1M6VSC5</accession>
<dbReference type="EMBL" id="FRAV01000008">
    <property type="protein sequence ID" value="SHK84329.1"/>
    <property type="molecule type" value="Genomic_DNA"/>
</dbReference>
<organism evidence="1 2">
    <name type="scientific">Chryseobacterium polytrichastri</name>
    <dbReference type="NCBI Taxonomy" id="1302687"/>
    <lineage>
        <taxon>Bacteria</taxon>
        <taxon>Pseudomonadati</taxon>
        <taxon>Bacteroidota</taxon>
        <taxon>Flavobacteriia</taxon>
        <taxon>Flavobacteriales</taxon>
        <taxon>Weeksellaceae</taxon>
        <taxon>Chryseobacterium group</taxon>
        <taxon>Chryseobacterium</taxon>
    </lineage>
</organism>
<proteinExistence type="predicted"/>